<dbReference type="Pfam" id="PF01400">
    <property type="entry name" value="Astacin"/>
    <property type="match status" value="2"/>
</dbReference>
<evidence type="ECO:0000256" key="4">
    <source>
        <dbReference type="ARBA" id="ARBA00022801"/>
    </source>
</evidence>
<keyword evidence="4" id="KW-0378">Hydrolase</keyword>
<feature type="domain" description="Peptidase M12A" evidence="8">
    <location>
        <begin position="76"/>
        <end position="124"/>
    </location>
</feature>
<gene>
    <name evidence="9" type="ORF">Ocin01_15625</name>
</gene>
<keyword evidence="5" id="KW-0862">Zinc</keyword>
<evidence type="ECO:0000259" key="8">
    <source>
        <dbReference type="Pfam" id="PF01400"/>
    </source>
</evidence>
<feature type="signal peptide" evidence="7">
    <location>
        <begin position="1"/>
        <end position="21"/>
    </location>
</feature>
<dbReference type="Proteomes" id="UP000094527">
    <property type="component" value="Unassembled WGS sequence"/>
</dbReference>
<dbReference type="GO" id="GO:0006508">
    <property type="term" value="P:proteolysis"/>
    <property type="evidence" value="ECO:0007669"/>
    <property type="project" value="UniProtKB-KW"/>
</dbReference>
<comment type="caution">
    <text evidence="9">The sequence shown here is derived from an EMBL/GenBank/DDBJ whole genome shotgun (WGS) entry which is preliminary data.</text>
</comment>
<keyword evidence="10" id="KW-1185">Reference proteome</keyword>
<accession>A0A1D2MDG8</accession>
<evidence type="ECO:0000313" key="10">
    <source>
        <dbReference type="Proteomes" id="UP000094527"/>
    </source>
</evidence>
<feature type="domain" description="Peptidase M12A" evidence="8">
    <location>
        <begin position="127"/>
        <end position="192"/>
    </location>
</feature>
<evidence type="ECO:0000256" key="2">
    <source>
        <dbReference type="ARBA" id="ARBA00022670"/>
    </source>
</evidence>
<dbReference type="InterPro" id="IPR024079">
    <property type="entry name" value="MetalloPept_cat_dom_sf"/>
</dbReference>
<protein>
    <submittedName>
        <fullName evidence="9">Zinc metalloproteinase nas-8</fullName>
    </submittedName>
</protein>
<evidence type="ECO:0000256" key="7">
    <source>
        <dbReference type="SAM" id="SignalP"/>
    </source>
</evidence>
<evidence type="ECO:0000256" key="6">
    <source>
        <dbReference type="ARBA" id="ARBA00023049"/>
    </source>
</evidence>
<dbReference type="OrthoDB" id="291007at2759"/>
<keyword evidence="3" id="KW-0479">Metal-binding</keyword>
<sequence>MKRLFLICIIFQLSLIWEAACFPTENSIPAEPQLDSNAVCDNDRLLISNAAYWLGRVLPCVAFGVWGKGPPPTDYQDTYIHIKETGNGCSSHVGKSQIPGPQEMSLDPVCMTSETIMHQMIHALDARSKFDRLSSDEAKTFGIPYNTRSLMHASSYDHSRNGQPTILTKAGGIIANIGELQWTDIQKLMMMYQC</sequence>
<dbReference type="GO" id="GO:0004222">
    <property type="term" value="F:metalloendopeptidase activity"/>
    <property type="evidence" value="ECO:0007669"/>
    <property type="project" value="InterPro"/>
</dbReference>
<dbReference type="Gene3D" id="3.40.390.10">
    <property type="entry name" value="Collagenase (Catalytic Domain)"/>
    <property type="match status" value="2"/>
</dbReference>
<comment type="cofactor">
    <cofactor evidence="1">
        <name>Zn(2+)</name>
        <dbReference type="ChEBI" id="CHEBI:29105"/>
    </cofactor>
</comment>
<dbReference type="PANTHER" id="PTHR10127">
    <property type="entry name" value="DISCOIDIN, CUB, EGF, LAMININ , AND ZINC METALLOPROTEASE DOMAIN CONTAINING"/>
    <property type="match status" value="1"/>
</dbReference>
<dbReference type="EMBL" id="LJIJ01001688">
    <property type="protein sequence ID" value="ODM91058.1"/>
    <property type="molecule type" value="Genomic_DNA"/>
</dbReference>
<keyword evidence="7" id="KW-0732">Signal</keyword>
<organism evidence="9 10">
    <name type="scientific">Orchesella cincta</name>
    <name type="common">Springtail</name>
    <name type="synonym">Podura cincta</name>
    <dbReference type="NCBI Taxonomy" id="48709"/>
    <lineage>
        <taxon>Eukaryota</taxon>
        <taxon>Metazoa</taxon>
        <taxon>Ecdysozoa</taxon>
        <taxon>Arthropoda</taxon>
        <taxon>Hexapoda</taxon>
        <taxon>Collembola</taxon>
        <taxon>Entomobryomorpha</taxon>
        <taxon>Entomobryoidea</taxon>
        <taxon>Orchesellidae</taxon>
        <taxon>Orchesellinae</taxon>
        <taxon>Orchesella</taxon>
    </lineage>
</organism>
<name>A0A1D2MDG8_ORCCI</name>
<evidence type="ECO:0000313" key="9">
    <source>
        <dbReference type="EMBL" id="ODM91058.1"/>
    </source>
</evidence>
<feature type="chain" id="PRO_5008903851" evidence="7">
    <location>
        <begin position="22"/>
        <end position="194"/>
    </location>
</feature>
<keyword evidence="6" id="KW-0482">Metalloprotease</keyword>
<dbReference type="GO" id="GO:0046872">
    <property type="term" value="F:metal ion binding"/>
    <property type="evidence" value="ECO:0007669"/>
    <property type="project" value="UniProtKB-KW"/>
</dbReference>
<evidence type="ECO:0000256" key="5">
    <source>
        <dbReference type="ARBA" id="ARBA00022833"/>
    </source>
</evidence>
<evidence type="ECO:0000256" key="3">
    <source>
        <dbReference type="ARBA" id="ARBA00022723"/>
    </source>
</evidence>
<keyword evidence="2" id="KW-0645">Protease</keyword>
<dbReference type="SUPFAM" id="SSF55486">
    <property type="entry name" value="Metalloproteases ('zincins'), catalytic domain"/>
    <property type="match status" value="1"/>
</dbReference>
<evidence type="ECO:0000256" key="1">
    <source>
        <dbReference type="ARBA" id="ARBA00001947"/>
    </source>
</evidence>
<dbReference type="AlphaFoldDB" id="A0A1D2MDG8"/>
<dbReference type="PANTHER" id="PTHR10127:SF780">
    <property type="entry name" value="METALLOENDOPEPTIDASE"/>
    <property type="match status" value="1"/>
</dbReference>
<proteinExistence type="predicted"/>
<reference evidence="9 10" key="1">
    <citation type="journal article" date="2016" name="Genome Biol. Evol.">
        <title>Gene Family Evolution Reflects Adaptation to Soil Environmental Stressors in the Genome of the Collembolan Orchesella cincta.</title>
        <authorList>
            <person name="Faddeeva-Vakhrusheva A."/>
            <person name="Derks M.F."/>
            <person name="Anvar S.Y."/>
            <person name="Agamennone V."/>
            <person name="Suring W."/>
            <person name="Smit S."/>
            <person name="van Straalen N.M."/>
            <person name="Roelofs D."/>
        </authorList>
    </citation>
    <scope>NUCLEOTIDE SEQUENCE [LARGE SCALE GENOMIC DNA]</scope>
    <source>
        <tissue evidence="9">Mixed pool</tissue>
    </source>
</reference>
<dbReference type="InterPro" id="IPR001506">
    <property type="entry name" value="Peptidase_M12A"/>
</dbReference>
<dbReference type="STRING" id="48709.A0A1D2MDG8"/>